<dbReference type="PANTHER" id="PTHR36436:SF6">
    <property type="entry name" value="SLL5081 PROTEIN"/>
    <property type="match status" value="1"/>
</dbReference>
<accession>A0A238WAP8</accession>
<dbReference type="InterPro" id="IPR015315">
    <property type="entry name" value="DUF1963"/>
</dbReference>
<dbReference type="Pfam" id="PF09234">
    <property type="entry name" value="DUF1963"/>
    <property type="match status" value="1"/>
</dbReference>
<dbReference type="RefSeq" id="WP_089292146.1">
    <property type="nucleotide sequence ID" value="NZ_BOMU01000028.1"/>
</dbReference>
<gene>
    <name evidence="1" type="ORF">SAMN06264365_102331</name>
</gene>
<protein>
    <submittedName>
        <fullName evidence="1">Uncharacterized protein YwqG</fullName>
    </submittedName>
</protein>
<dbReference type="Gene3D" id="2.30.320.10">
    <property type="entry name" value="YwqG-like"/>
    <property type="match status" value="1"/>
</dbReference>
<evidence type="ECO:0000313" key="2">
    <source>
        <dbReference type="Proteomes" id="UP000198415"/>
    </source>
</evidence>
<dbReference type="OrthoDB" id="4252561at2"/>
<sequence>MEIDDHLLGAALPKLRAVLAETALPSLRLTVAAECAPDTTGTRLGGLPLLAPGVAWPYSPSGNAQYFLGQLNSDDVNAGLGAAYLPPETVLGFFYDWAEQRWGFDPADAGHWRVVVTPLDSAVGSASSPVSGPSESFTGHAVDVAVVRTVPGIEEPEVEAGRGKHWWQRRDPVEDFYRAFEHDDVPLHRVFGWPDLLQGPMRLECQLAANGVHHGNPAGLEGARVEQLRPGAEDWLLLWQVDTDDTMDWVWADSGRLYYWIRRQDLAVGDFDRSWLVLQCS</sequence>
<dbReference type="Proteomes" id="UP000198415">
    <property type="component" value="Unassembled WGS sequence"/>
</dbReference>
<reference evidence="1 2" key="1">
    <citation type="submission" date="2017-06" db="EMBL/GenBank/DDBJ databases">
        <authorList>
            <person name="Kim H.J."/>
            <person name="Triplett B.A."/>
        </authorList>
    </citation>
    <scope>NUCLEOTIDE SEQUENCE [LARGE SCALE GENOMIC DNA]</scope>
    <source>
        <strain evidence="1 2">DSM 43151</strain>
    </source>
</reference>
<proteinExistence type="predicted"/>
<dbReference type="SUPFAM" id="SSF103032">
    <property type="entry name" value="Hypothetical protein YwqG"/>
    <property type="match status" value="1"/>
</dbReference>
<dbReference type="InterPro" id="IPR035948">
    <property type="entry name" value="YwqG-like_sf"/>
</dbReference>
<dbReference type="AlphaFoldDB" id="A0A238WAP8"/>
<name>A0A238WAP8_9ACTN</name>
<dbReference type="PANTHER" id="PTHR36436">
    <property type="entry name" value="SLL5081 PROTEIN"/>
    <property type="match status" value="1"/>
</dbReference>
<evidence type="ECO:0000313" key="1">
    <source>
        <dbReference type="EMBL" id="SNR43487.1"/>
    </source>
</evidence>
<keyword evidence="2" id="KW-1185">Reference proteome</keyword>
<organism evidence="1 2">
    <name type="scientific">Actinoplanes regularis</name>
    <dbReference type="NCBI Taxonomy" id="52697"/>
    <lineage>
        <taxon>Bacteria</taxon>
        <taxon>Bacillati</taxon>
        <taxon>Actinomycetota</taxon>
        <taxon>Actinomycetes</taxon>
        <taxon>Micromonosporales</taxon>
        <taxon>Micromonosporaceae</taxon>
        <taxon>Actinoplanes</taxon>
    </lineage>
</organism>
<dbReference type="EMBL" id="FZNR01000002">
    <property type="protein sequence ID" value="SNR43487.1"/>
    <property type="molecule type" value="Genomic_DNA"/>
</dbReference>